<proteinExistence type="predicted"/>
<dbReference type="SUPFAM" id="SSF56219">
    <property type="entry name" value="DNase I-like"/>
    <property type="match status" value="1"/>
</dbReference>
<dbReference type="InterPro" id="IPR036691">
    <property type="entry name" value="Endo/exonu/phosph_ase_sf"/>
</dbReference>
<feature type="compositionally biased region" description="Basic residues" evidence="1">
    <location>
        <begin position="348"/>
        <end position="357"/>
    </location>
</feature>
<accession>A0AA38SZY2</accession>
<evidence type="ECO:0000313" key="4">
    <source>
        <dbReference type="EMBL" id="KAJ9551049.1"/>
    </source>
</evidence>
<feature type="compositionally biased region" description="Low complexity" evidence="1">
    <location>
        <begin position="214"/>
        <end position="223"/>
    </location>
</feature>
<name>A0AA38SZY2_9ASTR</name>
<dbReference type="PANTHER" id="PTHR33116:SF77">
    <property type="entry name" value="RNA-DIRECTED DNA POLYMERASE"/>
    <property type="match status" value="1"/>
</dbReference>
<organism evidence="4 5">
    <name type="scientific">Centaurea solstitialis</name>
    <name type="common">yellow star-thistle</name>
    <dbReference type="NCBI Taxonomy" id="347529"/>
    <lineage>
        <taxon>Eukaryota</taxon>
        <taxon>Viridiplantae</taxon>
        <taxon>Streptophyta</taxon>
        <taxon>Embryophyta</taxon>
        <taxon>Tracheophyta</taxon>
        <taxon>Spermatophyta</taxon>
        <taxon>Magnoliopsida</taxon>
        <taxon>eudicotyledons</taxon>
        <taxon>Gunneridae</taxon>
        <taxon>Pentapetalae</taxon>
        <taxon>asterids</taxon>
        <taxon>campanulids</taxon>
        <taxon>Asterales</taxon>
        <taxon>Asteraceae</taxon>
        <taxon>Carduoideae</taxon>
        <taxon>Cardueae</taxon>
        <taxon>Centaureinae</taxon>
        <taxon>Centaurea</taxon>
    </lineage>
</organism>
<dbReference type="InterPro" id="IPR026960">
    <property type="entry name" value="RVT-Znf"/>
</dbReference>
<dbReference type="Pfam" id="PF00078">
    <property type="entry name" value="RVT_1"/>
    <property type="match status" value="1"/>
</dbReference>
<evidence type="ECO:0000313" key="5">
    <source>
        <dbReference type="Proteomes" id="UP001172457"/>
    </source>
</evidence>
<dbReference type="Pfam" id="PF13966">
    <property type="entry name" value="zf-RVT"/>
    <property type="match status" value="1"/>
</dbReference>
<gene>
    <name evidence="4" type="ORF">OSB04_015094</name>
</gene>
<protein>
    <recommendedName>
        <fullName evidence="3">Reverse transcriptase domain-containing protein</fullName>
    </recommendedName>
</protein>
<feature type="region of interest" description="Disordered" evidence="1">
    <location>
        <begin position="210"/>
        <end position="263"/>
    </location>
</feature>
<dbReference type="Gene3D" id="3.60.10.10">
    <property type="entry name" value="Endonuclease/exonuclease/phosphatase"/>
    <property type="match status" value="1"/>
</dbReference>
<feature type="domain" description="Reverse transcriptase" evidence="3">
    <location>
        <begin position="799"/>
        <end position="1077"/>
    </location>
</feature>
<dbReference type="Proteomes" id="UP001172457">
    <property type="component" value="Chromosome 4"/>
</dbReference>
<keyword evidence="2" id="KW-0472">Membrane</keyword>
<feature type="transmembrane region" description="Helical" evidence="2">
    <location>
        <begin position="1472"/>
        <end position="1491"/>
    </location>
</feature>
<reference evidence="4" key="1">
    <citation type="submission" date="2023-03" db="EMBL/GenBank/DDBJ databases">
        <title>Chromosome-scale reference genome and RAD-based genetic map of yellow starthistle (Centaurea solstitialis) reveal putative structural variation and QTLs associated with invader traits.</title>
        <authorList>
            <person name="Reatini B."/>
            <person name="Cang F.A."/>
            <person name="Jiang Q."/>
            <person name="Mckibben M.T.W."/>
            <person name="Barker M.S."/>
            <person name="Rieseberg L.H."/>
            <person name="Dlugosch K.M."/>
        </authorList>
    </citation>
    <scope>NUCLEOTIDE SEQUENCE</scope>
    <source>
        <strain evidence="4">CAN-66</strain>
        <tissue evidence="4">Leaf</tissue>
    </source>
</reference>
<feature type="region of interest" description="Disordered" evidence="1">
    <location>
        <begin position="341"/>
        <end position="362"/>
    </location>
</feature>
<evidence type="ECO:0000256" key="2">
    <source>
        <dbReference type="SAM" id="Phobius"/>
    </source>
</evidence>
<keyword evidence="2" id="KW-0812">Transmembrane</keyword>
<keyword evidence="5" id="KW-1185">Reference proteome</keyword>
<feature type="compositionally biased region" description="Acidic residues" evidence="1">
    <location>
        <begin position="232"/>
        <end position="246"/>
    </location>
</feature>
<evidence type="ECO:0000259" key="3">
    <source>
        <dbReference type="PROSITE" id="PS50878"/>
    </source>
</evidence>
<dbReference type="SUPFAM" id="SSF56672">
    <property type="entry name" value="DNA/RNA polymerases"/>
    <property type="match status" value="1"/>
</dbReference>
<dbReference type="EMBL" id="JARYMX010000004">
    <property type="protein sequence ID" value="KAJ9551049.1"/>
    <property type="molecule type" value="Genomic_DNA"/>
</dbReference>
<dbReference type="InterPro" id="IPR000477">
    <property type="entry name" value="RT_dom"/>
</dbReference>
<sequence length="1548" mass="176265">MDVEHANSATQQICFSEVRKASMTSFVKFFHSTSSPIQRKNIHNSTYLCYVKNVTQRRLGNVRNICKVAGLSDCAIKYLGGLSVLFEWSSKEAAEKALQANKNYLSNWFLEVKMWSPDDRPTGRLVWLNLEGLPTLAWNSENAKVIGLMFGKALEWDEADDSSMMLDSTQVLVYSMQMEEINNVINVSVNDRLFKVRVTEEHNHSFLINFPHYSSDSNSDSNSEIWSKFSDDDGGDAPEDEPDVNSDDQKVKSQQELRGDTDAVVEETCEKSDSRVADSIPQNNPIFGIKVGEKEVRGNSLDSNLGPGSLNLQKSPILDKMVDKSAKEPNRKKSLSKKLGFYSPQGFSRKHGNKHNHSSGSFEDRTQLEEILGVKIAGKDVKVGAHGGGIYRFFGRDAAYLECDDGNFFHGVIGEWEGINIPVGIINVYAPQASSQKEILWNELGSTVENDSILWILLGDFNSVRTKEEKAGSYFNEKDARLFNGFIFSTGLQEFSMGIRKFTRFSKDGVKCSKLDRFLVSEKFFNFWSDCSVVVLERTISDHAPILLKENSRSYGHPTFRFFNHWLKNPSFDTWVRNVFASTVAQGTADLLLKNKLKLLKAEIKKWSRDNWSKNEEKRKDLQSKLLQWDVNTESRCPLLCQVQEREKWLAELSLLEQEERNSFKQKARIKWACEGDENVKFFHSFVNKNRRKQGLRGINLEGVWMEDPEAIKEAVVVHFENHFKEPIKIRPKFRSPHFRKLEARNAVELEKPFVMEELKLAVWSCGEDKSPGPDGFSFEFIKKYWDFLKDDFFNSVKKFEQVGRLSKGCNPSFLVLVPKKKDPLVINDYRPISLIGCFYKALSKMLSLRLAKVLNKLIGPNQTAFLAGRQITDGVLIANELINLAKKEKAPLLAFKVDFEKAFDSINWDFLLDVLAQMGFGKIWCNWMKGCLMSASVSVLVNGTATREFKMERGLRQGDPLSPMLFILAAEALQAMIIQACNSGFFQGIRLASEGINLSLLQYADDALFFGYWSKTNLSNLIKLLKWFQQISGLKVNLHKSCVFGIGVDEKEVESVANSVNCSSGKLPFTYLGLPVGPSLGNSQIWEGVLNKISNKLAAWKSNQLSIGGRTTLIKAVLGNMPVYFLSLFKAPVGVINKLEAIRRKFFWGASEEKAKLAWINWSKVLTNKSQGGLGVSSILIKNISLLCKWYWRFFNEDDALWNKVIKAIYGPDGGFFSDINPPKGCSNVWAGIIKSAKIPNTWGVNFKDSIFRKIANGKHSKFWEDCWLAAGVKLRSLFPRLFALDVNGSCSVADRFVVDNGVWKWNGSWRSPPRGRACRELEDLSRLVEKVQLTPDASDRWIWSLHESGFFSSKALSLLLESKKFGNILVNGSKFCWNNLVPIKVNITVWRMFLDCLPTKGNILHRGIPIESIMCDICGKKAENQQHCLVDCHYIFPVWRKILSWWSIPFRNLQVNEVIQGFKGELGDKMIAGIFSAVCFSALWTIWAWRNRITHAIEDDRVKIREEDIFPRIQRVALLWISNRWKKNIQASWDRWISQPRQLFEV</sequence>
<keyword evidence="2" id="KW-1133">Transmembrane helix</keyword>
<dbReference type="PROSITE" id="PS50878">
    <property type="entry name" value="RT_POL"/>
    <property type="match status" value="1"/>
</dbReference>
<dbReference type="CDD" id="cd01650">
    <property type="entry name" value="RT_nLTR_like"/>
    <property type="match status" value="1"/>
</dbReference>
<dbReference type="PANTHER" id="PTHR33116">
    <property type="entry name" value="REVERSE TRANSCRIPTASE ZINC-BINDING DOMAIN-CONTAINING PROTEIN-RELATED-RELATED"/>
    <property type="match status" value="1"/>
</dbReference>
<feature type="compositionally biased region" description="Basic and acidic residues" evidence="1">
    <location>
        <begin position="247"/>
        <end position="261"/>
    </location>
</feature>
<dbReference type="InterPro" id="IPR043502">
    <property type="entry name" value="DNA/RNA_pol_sf"/>
</dbReference>
<evidence type="ECO:0000256" key="1">
    <source>
        <dbReference type="SAM" id="MobiDB-lite"/>
    </source>
</evidence>
<comment type="caution">
    <text evidence="4">The sequence shown here is derived from an EMBL/GenBank/DDBJ whole genome shotgun (WGS) entry which is preliminary data.</text>
</comment>